<dbReference type="SUPFAM" id="SSF56300">
    <property type="entry name" value="Metallo-dependent phosphatases"/>
    <property type="match status" value="1"/>
</dbReference>
<dbReference type="Gene3D" id="3.60.21.10">
    <property type="match status" value="1"/>
</dbReference>
<evidence type="ECO:0000313" key="2">
    <source>
        <dbReference type="EMBL" id="KAK5046947.1"/>
    </source>
</evidence>
<organism evidence="2 3">
    <name type="scientific">Exophiala bonariae</name>
    <dbReference type="NCBI Taxonomy" id="1690606"/>
    <lineage>
        <taxon>Eukaryota</taxon>
        <taxon>Fungi</taxon>
        <taxon>Dikarya</taxon>
        <taxon>Ascomycota</taxon>
        <taxon>Pezizomycotina</taxon>
        <taxon>Eurotiomycetes</taxon>
        <taxon>Chaetothyriomycetidae</taxon>
        <taxon>Chaetothyriales</taxon>
        <taxon>Herpotrichiellaceae</taxon>
        <taxon>Exophiala</taxon>
    </lineage>
</organism>
<gene>
    <name evidence="2" type="ORF">LTR84_007301</name>
</gene>
<dbReference type="GO" id="GO:0016787">
    <property type="term" value="F:hydrolase activity"/>
    <property type="evidence" value="ECO:0007669"/>
    <property type="project" value="InterPro"/>
</dbReference>
<dbReference type="Proteomes" id="UP001358417">
    <property type="component" value="Unassembled WGS sequence"/>
</dbReference>
<dbReference type="EMBL" id="JAVRRD010000028">
    <property type="protein sequence ID" value="KAK5046947.1"/>
    <property type="molecule type" value="Genomic_DNA"/>
</dbReference>
<sequence length="358" mass="39906">MASTRRIRIVCISDTHNQTPKLPPGDILIHAGDFSNQGTFSELQKTVKWLRQAQFRVKILVCGNHDVTCDIPFYEQHGGRFHNKKIEDPQRCIDLFRTEPTFVYLNHEAKLVRLDFDDNTYTVLKVFGSPYSPARGFWAFGYAPEKATELWNQVPLDSDLIIAHTPAKGHRDRCSARGTAGCKVLQQVLGRVRPKLFVCGHIHEGHGVEIVTWDTSSLGRGCGESDIRQYEDQAPDSKKLFTVDLSSRSRGSALQNDGSIDHITCLVGQTVQEVTPVDGEETIALDASGSNRTASVMDLISDFEKKETRSGRLQTCVVNAAYMGKNWPHKDGKTFHKPIVIDLDVPILTNATIEETSG</sequence>
<dbReference type="InterPro" id="IPR051693">
    <property type="entry name" value="UPF0046_metallophosphoest"/>
</dbReference>
<protein>
    <recommendedName>
        <fullName evidence="1">Calcineurin-like phosphoesterase domain-containing protein</fullName>
    </recommendedName>
</protein>
<accession>A0AAV9MZ24</accession>
<dbReference type="CDD" id="cd07379">
    <property type="entry name" value="MPP_239FB"/>
    <property type="match status" value="1"/>
</dbReference>
<name>A0AAV9MZ24_9EURO</name>
<keyword evidence="3" id="KW-1185">Reference proteome</keyword>
<dbReference type="AlphaFoldDB" id="A0AAV9MZ24"/>
<dbReference type="PANTHER" id="PTHR12905:SF16">
    <property type="entry name" value="SER_THR PROTEIN PHOSPHATASE FAMILY PROTEIN (AFU_ORTHOLOGUE AFUA_1G06000)"/>
    <property type="match status" value="1"/>
</dbReference>
<dbReference type="PANTHER" id="PTHR12905">
    <property type="entry name" value="METALLOPHOSPHOESTERASE"/>
    <property type="match status" value="1"/>
</dbReference>
<evidence type="ECO:0000259" key="1">
    <source>
        <dbReference type="Pfam" id="PF00149"/>
    </source>
</evidence>
<dbReference type="GeneID" id="89975467"/>
<dbReference type="RefSeq" id="XP_064702520.1">
    <property type="nucleotide sequence ID" value="XM_064850854.1"/>
</dbReference>
<dbReference type="Pfam" id="PF00149">
    <property type="entry name" value="Metallophos"/>
    <property type="match status" value="1"/>
</dbReference>
<comment type="caution">
    <text evidence="2">The sequence shown here is derived from an EMBL/GenBank/DDBJ whole genome shotgun (WGS) entry which is preliminary data.</text>
</comment>
<proteinExistence type="predicted"/>
<dbReference type="InterPro" id="IPR004843">
    <property type="entry name" value="Calcineurin-like_PHP"/>
</dbReference>
<reference evidence="2 3" key="1">
    <citation type="submission" date="2023-08" db="EMBL/GenBank/DDBJ databases">
        <title>Black Yeasts Isolated from many extreme environments.</title>
        <authorList>
            <person name="Coleine C."/>
            <person name="Stajich J.E."/>
            <person name="Selbmann L."/>
        </authorList>
    </citation>
    <scope>NUCLEOTIDE SEQUENCE [LARGE SCALE GENOMIC DNA]</scope>
    <source>
        <strain evidence="2 3">CCFEE 5792</strain>
    </source>
</reference>
<evidence type="ECO:0000313" key="3">
    <source>
        <dbReference type="Proteomes" id="UP001358417"/>
    </source>
</evidence>
<feature type="domain" description="Calcineurin-like phosphoesterase" evidence="1">
    <location>
        <begin position="8"/>
        <end position="204"/>
    </location>
</feature>
<dbReference type="InterPro" id="IPR029052">
    <property type="entry name" value="Metallo-depent_PP-like"/>
</dbReference>